<dbReference type="GO" id="GO:0003774">
    <property type="term" value="F:cytoskeletal motor activity"/>
    <property type="evidence" value="ECO:0007669"/>
    <property type="project" value="InterPro"/>
</dbReference>
<protein>
    <submittedName>
        <fullName evidence="8">Myosin motor domain-containing protein</fullName>
    </submittedName>
</protein>
<evidence type="ECO:0000256" key="1">
    <source>
        <dbReference type="ARBA" id="ARBA00022741"/>
    </source>
</evidence>
<dbReference type="GO" id="GO:0005737">
    <property type="term" value="C:cytoplasm"/>
    <property type="evidence" value="ECO:0007669"/>
    <property type="project" value="TreeGrafter"/>
</dbReference>
<dbReference type="WBParaSite" id="SMUV_0000531501-mRNA-1">
    <property type="protein sequence ID" value="SMUV_0000531501-mRNA-1"/>
    <property type="gene ID" value="SMUV_0000531501"/>
</dbReference>
<dbReference type="SMART" id="SM00242">
    <property type="entry name" value="MYSc"/>
    <property type="match status" value="1"/>
</dbReference>
<dbReference type="PANTHER" id="PTHR13140:SF498">
    <property type="entry name" value="DACHS, ISOFORM E"/>
    <property type="match status" value="1"/>
</dbReference>
<dbReference type="InterPro" id="IPR027417">
    <property type="entry name" value="P-loop_NTPase"/>
</dbReference>
<dbReference type="Gene3D" id="1.20.58.530">
    <property type="match status" value="2"/>
</dbReference>
<evidence type="ECO:0000313" key="8">
    <source>
        <dbReference type="WBParaSite" id="SMUV_0000531501-mRNA-1"/>
    </source>
</evidence>
<evidence type="ECO:0000256" key="3">
    <source>
        <dbReference type="ARBA" id="ARBA00023123"/>
    </source>
</evidence>
<dbReference type="InterPro" id="IPR036961">
    <property type="entry name" value="Kinesin_motor_dom_sf"/>
</dbReference>
<dbReference type="GO" id="GO:0007015">
    <property type="term" value="P:actin filament organization"/>
    <property type="evidence" value="ECO:0007669"/>
    <property type="project" value="TreeGrafter"/>
</dbReference>
<keyword evidence="7" id="KW-1185">Reference proteome</keyword>
<proteinExistence type="predicted"/>
<keyword evidence="4" id="KW-0505">Motor protein</keyword>
<organism evidence="7 8">
    <name type="scientific">Syphacia muris</name>
    <dbReference type="NCBI Taxonomy" id="451379"/>
    <lineage>
        <taxon>Eukaryota</taxon>
        <taxon>Metazoa</taxon>
        <taxon>Ecdysozoa</taxon>
        <taxon>Nematoda</taxon>
        <taxon>Chromadorea</taxon>
        <taxon>Rhabditida</taxon>
        <taxon>Spirurina</taxon>
        <taxon>Oxyuridomorpha</taxon>
        <taxon>Oxyuroidea</taxon>
        <taxon>Oxyuridae</taxon>
        <taxon>Syphacia</taxon>
    </lineage>
</organism>
<dbReference type="GO" id="GO:0051015">
    <property type="term" value="F:actin filament binding"/>
    <property type="evidence" value="ECO:0007669"/>
    <property type="project" value="TreeGrafter"/>
</dbReference>
<dbReference type="GO" id="GO:0016459">
    <property type="term" value="C:myosin complex"/>
    <property type="evidence" value="ECO:0007669"/>
    <property type="project" value="UniProtKB-KW"/>
</dbReference>
<evidence type="ECO:0000256" key="4">
    <source>
        <dbReference type="ARBA" id="ARBA00023175"/>
    </source>
</evidence>
<keyword evidence="5" id="KW-0009">Actin-binding</keyword>
<keyword evidence="3" id="KW-0518">Myosin</keyword>
<dbReference type="InterPro" id="IPR001609">
    <property type="entry name" value="Myosin_head_motor_dom-like"/>
</dbReference>
<sequence>MQMSAFSPSETVTVSCFNRDKLQQQQHQPQQHQIHTLSTDISPQSLRCLSYATSTPLLNTPQNDQLHQIRQEIDHLSERLSSLRDQFDCNYDFSVLSSASSLLTIPPPPPPVHHALSSSALTSLALTKNSTDSPPEIPPRTYRRKTATVNAHEPYMFKSEPLDTDVDVSMEKDLSEEVICASDESSDDVASEWQTVAKINFNLLRRSNCSFINEISKLYANQTCWFELGPVTCFLNPYNDVLRKKHVNYTILTKILDQALESTNANVVVMGDCGSGRSYITEQLAELLCERTTVYNSPLRGALHAALIIQRTFHSGSFLNDVNRTSTSASYEFYVIRGSLDRINVTHLKSLLPNVNCLPFLLSHFVEGMRRNEKEKYFLADFESLQNASNAAQIQLNPIRQALKTLDIAFEDVMRIIAASFLLSRVQFSCIDGQIDILHHSDLENAAILLGVSSLSLYKIFTRRTIKNKFGTLEVSCSTDTASLDRDILVQNLLSECIIAIIRRVNTVLQTEQFSASTDSHSIRNDSGISISNKPFLARIILYDTISFKSSSNDFDAFCVNFAAEKWRALYKEKIMSRLLPDDVISVEQADINATLIDFTAPVNYFGCFVFSYMHFQWLKIIDSVIVRHYDETRPVAYDCKQFISKNKNKLPDGMIDLFSKTNCSFPFASHLFMNRIELQHLLPATKDLSEQKAAQMPELQYPSSLSCCLKRVFNR</sequence>
<dbReference type="Gene3D" id="1.20.120.720">
    <property type="entry name" value="Myosin VI head, motor domain, U50 subdomain"/>
    <property type="match status" value="1"/>
</dbReference>
<dbReference type="GO" id="GO:0016020">
    <property type="term" value="C:membrane"/>
    <property type="evidence" value="ECO:0007669"/>
    <property type="project" value="TreeGrafter"/>
</dbReference>
<dbReference type="STRING" id="451379.A0A0N5ALA5"/>
<dbReference type="AlphaFoldDB" id="A0A0N5ALA5"/>
<keyword evidence="1" id="KW-0547">Nucleotide-binding</keyword>
<evidence type="ECO:0000313" key="7">
    <source>
        <dbReference type="Proteomes" id="UP000046393"/>
    </source>
</evidence>
<feature type="domain" description="Myosin motor" evidence="6">
    <location>
        <begin position="168"/>
        <end position="712"/>
    </location>
</feature>
<evidence type="ECO:0000259" key="6">
    <source>
        <dbReference type="SMART" id="SM00242"/>
    </source>
</evidence>
<evidence type="ECO:0000256" key="5">
    <source>
        <dbReference type="ARBA" id="ARBA00023203"/>
    </source>
</evidence>
<dbReference type="PANTHER" id="PTHR13140">
    <property type="entry name" value="MYOSIN"/>
    <property type="match status" value="1"/>
</dbReference>
<keyword evidence="2" id="KW-0067">ATP-binding</keyword>
<accession>A0A0N5ALA5</accession>
<dbReference type="GO" id="GO:0005524">
    <property type="term" value="F:ATP binding"/>
    <property type="evidence" value="ECO:0007669"/>
    <property type="project" value="UniProtKB-KW"/>
</dbReference>
<dbReference type="Gene3D" id="1.10.10.820">
    <property type="match status" value="1"/>
</dbReference>
<evidence type="ECO:0000256" key="2">
    <source>
        <dbReference type="ARBA" id="ARBA00022840"/>
    </source>
</evidence>
<dbReference type="Gene3D" id="3.40.850.10">
    <property type="entry name" value="Kinesin motor domain"/>
    <property type="match status" value="1"/>
</dbReference>
<reference evidence="8" key="1">
    <citation type="submission" date="2017-02" db="UniProtKB">
        <authorList>
            <consortium name="WormBaseParasite"/>
        </authorList>
    </citation>
    <scope>IDENTIFICATION</scope>
</reference>
<name>A0A0N5ALA5_9BILA</name>
<dbReference type="SUPFAM" id="SSF52540">
    <property type="entry name" value="P-loop containing nucleoside triphosphate hydrolases"/>
    <property type="match status" value="1"/>
</dbReference>
<dbReference type="Proteomes" id="UP000046393">
    <property type="component" value="Unplaced"/>
</dbReference>